<accession>A0A2R6PNN4</accession>
<name>A0A2R6PNN4_9APHY</name>
<evidence type="ECO:0000313" key="2">
    <source>
        <dbReference type="EMBL" id="PSR94666.1"/>
    </source>
</evidence>
<comment type="caution">
    <text evidence="2">The sequence shown here is derived from an EMBL/GenBank/DDBJ whole genome shotgun (WGS) entry which is preliminary data.</text>
</comment>
<evidence type="ECO:0000313" key="3">
    <source>
        <dbReference type="Proteomes" id="UP000186601"/>
    </source>
</evidence>
<keyword evidence="3" id="KW-1185">Reference proteome</keyword>
<dbReference type="STRING" id="98765.A0A2R6PNN4"/>
<organism evidence="2 3">
    <name type="scientific">Hermanssonia centrifuga</name>
    <dbReference type="NCBI Taxonomy" id="98765"/>
    <lineage>
        <taxon>Eukaryota</taxon>
        <taxon>Fungi</taxon>
        <taxon>Dikarya</taxon>
        <taxon>Basidiomycota</taxon>
        <taxon>Agaricomycotina</taxon>
        <taxon>Agaricomycetes</taxon>
        <taxon>Polyporales</taxon>
        <taxon>Meruliaceae</taxon>
        <taxon>Hermanssonia</taxon>
    </lineage>
</organism>
<protein>
    <submittedName>
        <fullName evidence="2">Uncharacterized protein</fullName>
    </submittedName>
</protein>
<proteinExistence type="predicted"/>
<dbReference type="Proteomes" id="UP000186601">
    <property type="component" value="Unassembled WGS sequence"/>
</dbReference>
<reference evidence="2 3" key="1">
    <citation type="submission" date="2018-02" db="EMBL/GenBank/DDBJ databases">
        <title>Genome sequence of the basidiomycete white-rot fungus Phlebia centrifuga.</title>
        <authorList>
            <person name="Granchi Z."/>
            <person name="Peng M."/>
            <person name="de Vries R.P."/>
            <person name="Hilden K."/>
            <person name="Makela M.R."/>
            <person name="Grigoriev I."/>
            <person name="Riley R."/>
        </authorList>
    </citation>
    <scope>NUCLEOTIDE SEQUENCE [LARGE SCALE GENOMIC DNA]</scope>
    <source>
        <strain evidence="2 3">FBCC195</strain>
    </source>
</reference>
<dbReference type="AlphaFoldDB" id="A0A2R6PNN4"/>
<evidence type="ECO:0000256" key="1">
    <source>
        <dbReference type="SAM" id="MobiDB-lite"/>
    </source>
</evidence>
<gene>
    <name evidence="2" type="ORF">PHLCEN_2v4398</name>
</gene>
<dbReference type="OrthoDB" id="3222453at2759"/>
<sequence>MPPLNHADYQLYANQMAVLGFGLAQWDPAPHFQPVRIGDVGYMRYGGFQLLFNATDPLGDRVLGQDVPVNFEPLLVGPTVTRRRKPGVQKSAHIETRCLHANISLDNIPMNVVSAGANYSFESSVSEGAILVTKYDTKCSNAQRLGTFEKYICHYYKSWVRFANDQGHGIDVEDLLLVTGCDMTADYAMLAFTQNDRRREVRFEAGIQNIASTSASWGKWQCQFPIVYDSWGPQDHVMENVVCEGNDNAGKTPLKHNQCVFLRAFRVYRRAKLLPKVIKAGAGPHDLGSGRRHDEHPFFVGAGTSQNMDLSLDWNDDMKQHTPIQLNIPYTPELPADSAEEDTVAAIDFVEGLYSSSSGAGQGNGKCQDDHKENPDENENLSPVPRTPLTARKNWLQNASNKPISEILKLR</sequence>
<dbReference type="EMBL" id="MLYV02000446">
    <property type="protein sequence ID" value="PSR94666.1"/>
    <property type="molecule type" value="Genomic_DNA"/>
</dbReference>
<feature type="region of interest" description="Disordered" evidence="1">
    <location>
        <begin position="357"/>
        <end position="411"/>
    </location>
</feature>